<organism evidence="1">
    <name type="scientific">hydrothermal vent metagenome</name>
    <dbReference type="NCBI Taxonomy" id="652676"/>
    <lineage>
        <taxon>unclassified sequences</taxon>
        <taxon>metagenomes</taxon>
        <taxon>ecological metagenomes</taxon>
    </lineage>
</organism>
<proteinExistence type="predicted"/>
<dbReference type="EMBL" id="UOGL01000048">
    <property type="protein sequence ID" value="VAX36311.1"/>
    <property type="molecule type" value="Genomic_DNA"/>
</dbReference>
<protein>
    <submittedName>
        <fullName evidence="1">Uncharacterized protein</fullName>
    </submittedName>
</protein>
<gene>
    <name evidence="1" type="ORF">MNBD_PLANCTO02-1062</name>
</gene>
<accession>A0A3B1DBW7</accession>
<name>A0A3B1DBW7_9ZZZZ</name>
<evidence type="ECO:0000313" key="1">
    <source>
        <dbReference type="EMBL" id="VAX36311.1"/>
    </source>
</evidence>
<reference evidence="1" key="1">
    <citation type="submission" date="2018-06" db="EMBL/GenBank/DDBJ databases">
        <authorList>
            <person name="Zhirakovskaya E."/>
        </authorList>
    </citation>
    <scope>NUCLEOTIDE SEQUENCE</scope>
</reference>
<sequence length="76" mass="8519">MIFGCEVIYEPQLGLLDCLASHGTCWLADGGRLPAAEFIQLATVDSYKVLVTDANKQPLTSLQRRKFQLLQLQRKP</sequence>
<dbReference type="AlphaFoldDB" id="A0A3B1DBW7"/>